<dbReference type="Pfam" id="PF00155">
    <property type="entry name" value="Aminotran_1_2"/>
    <property type="match status" value="1"/>
</dbReference>
<dbReference type="InterPro" id="IPR015424">
    <property type="entry name" value="PyrdxlP-dep_Trfase"/>
</dbReference>
<dbReference type="Gene3D" id="3.40.640.10">
    <property type="entry name" value="Type I PLP-dependent aspartate aminotransferase-like (Major domain)"/>
    <property type="match status" value="1"/>
</dbReference>
<dbReference type="InterPro" id="IPR015422">
    <property type="entry name" value="PyrdxlP-dep_Trfase_small"/>
</dbReference>
<protein>
    <submittedName>
        <fullName evidence="2">Biosynthetic Aromatic amino acid aminotransferase alpha @ Aspartate aminotransferase</fullName>
        <ecNumber evidence="2">2.6.1.1</ecNumber>
        <ecNumber evidence="2">2.6.1.57</ecNumber>
    </submittedName>
</protein>
<dbReference type="PRINTS" id="PR00753">
    <property type="entry name" value="ACCSYNTHASE"/>
</dbReference>
<dbReference type="SUPFAM" id="SSF53383">
    <property type="entry name" value="PLP-dependent transferases"/>
    <property type="match status" value="1"/>
</dbReference>
<dbReference type="PANTHER" id="PTHR42691">
    <property type="entry name" value="ASPARTATE AMINOTRANSFERASE YHDR-RELATED"/>
    <property type="match status" value="1"/>
</dbReference>
<gene>
    <name evidence="2" type="ORF">MNBD_NITROSPINAE03-897</name>
</gene>
<keyword evidence="2" id="KW-0808">Transferase</keyword>
<organism evidence="2">
    <name type="scientific">hydrothermal vent metagenome</name>
    <dbReference type="NCBI Taxonomy" id="652676"/>
    <lineage>
        <taxon>unclassified sequences</taxon>
        <taxon>metagenomes</taxon>
        <taxon>ecological metagenomes</taxon>
    </lineage>
</organism>
<dbReference type="AlphaFoldDB" id="A0A3B1BJD4"/>
<dbReference type="EMBL" id="UOGB01000098">
    <property type="protein sequence ID" value="VAX18089.1"/>
    <property type="molecule type" value="Genomic_DNA"/>
</dbReference>
<dbReference type="PANTHER" id="PTHR42691:SF1">
    <property type="entry name" value="ASPARTATE AMINOTRANSFERASE YHDR-RELATED"/>
    <property type="match status" value="1"/>
</dbReference>
<dbReference type="InterPro" id="IPR015421">
    <property type="entry name" value="PyrdxlP-dep_Trfase_major"/>
</dbReference>
<dbReference type="Gene3D" id="3.90.1150.10">
    <property type="entry name" value="Aspartate Aminotransferase, domain 1"/>
    <property type="match status" value="2"/>
</dbReference>
<dbReference type="NCBIfam" id="NF005305">
    <property type="entry name" value="PRK06836.1"/>
    <property type="match status" value="1"/>
</dbReference>
<accession>A0A3B1BJD4</accession>
<feature type="domain" description="Aminotransferase class I/classII large" evidence="1">
    <location>
        <begin position="35"/>
        <end position="381"/>
    </location>
</feature>
<proteinExistence type="predicted"/>
<dbReference type="EC" id="2.6.1.57" evidence="2"/>
<dbReference type="CDD" id="cd00609">
    <property type="entry name" value="AAT_like"/>
    <property type="match status" value="1"/>
</dbReference>
<dbReference type="EC" id="2.6.1.1" evidence="2"/>
<dbReference type="GO" id="GO:0004069">
    <property type="term" value="F:L-aspartate:2-oxoglutarate aminotransferase activity"/>
    <property type="evidence" value="ECO:0007669"/>
    <property type="project" value="UniProtKB-EC"/>
</dbReference>
<dbReference type="InterPro" id="IPR004839">
    <property type="entry name" value="Aminotransferase_I/II_large"/>
</dbReference>
<name>A0A3B1BJD4_9ZZZZ</name>
<dbReference type="GO" id="GO:0030170">
    <property type="term" value="F:pyridoxal phosphate binding"/>
    <property type="evidence" value="ECO:0007669"/>
    <property type="project" value="InterPro"/>
</dbReference>
<evidence type="ECO:0000313" key="2">
    <source>
        <dbReference type="EMBL" id="VAX18089.1"/>
    </source>
</evidence>
<evidence type="ECO:0000259" key="1">
    <source>
        <dbReference type="Pfam" id="PF00155"/>
    </source>
</evidence>
<reference evidence="2" key="1">
    <citation type="submission" date="2018-06" db="EMBL/GenBank/DDBJ databases">
        <authorList>
            <person name="Zhirakovskaya E."/>
        </authorList>
    </citation>
    <scope>NUCLEOTIDE SEQUENCE</scope>
</reference>
<sequence>MPVSEKISAIMEKSSWIRRMFEEGAALKAQLGAENVFDFTLGNPSMSPPPAVERGLIKLAAESSPGIHSYMPNAGLPHVREKIAERLKAVTGLSFTLNHLIMTVGAAGGLNVAIKSLCDPGDEIIITAPYFPEYLFYADNHQAVCRVVETDDSFNLDLDKIEKAISTKTRMVLLNSPNNPTGAVYPEGTLNELGEILSRKSAEYGRPIYLLMDEPYKKLTYGQIKAPDIFKCYSHLIVVTSHSKDLNLPGERIGYLAISPNIDDAALLLGAMTFANRILGFVNAPALFQRLVADLQAERVDMSVYEQNRKTLLDGLTKIGYEVKPPGGGFYLFPKTPAPDDIEFISKLKSENILVVPGAGFGRSGHFRIAFCCDNQTCVNALPGFKKVYERFR</sequence>
<keyword evidence="2" id="KW-0032">Aminotransferase</keyword>